<dbReference type="RefSeq" id="WP_144041001.1">
    <property type="nucleotide sequence ID" value="NZ_BMPL01000011.1"/>
</dbReference>
<evidence type="ECO:0008006" key="3">
    <source>
        <dbReference type="Google" id="ProtNLM"/>
    </source>
</evidence>
<comment type="caution">
    <text evidence="1">The sequence shown here is derived from an EMBL/GenBank/DDBJ whole genome shotgun (WGS) entry which is preliminary data.</text>
</comment>
<accession>A0A553JM59</accession>
<gene>
    <name evidence="1" type="ORF">FN961_15055</name>
</gene>
<proteinExistence type="predicted"/>
<reference evidence="2" key="1">
    <citation type="submission" date="2019-07" db="EMBL/GenBank/DDBJ databases">
        <title>Shewanella sp. YLB-08 draft genomic sequence.</title>
        <authorList>
            <person name="Yu L."/>
        </authorList>
    </citation>
    <scope>NUCLEOTIDE SEQUENCE [LARGE SCALE GENOMIC DNA]</scope>
    <source>
        <strain evidence="2">JCM 20706</strain>
    </source>
</reference>
<evidence type="ECO:0000313" key="2">
    <source>
        <dbReference type="Proteomes" id="UP000318126"/>
    </source>
</evidence>
<dbReference type="Proteomes" id="UP000318126">
    <property type="component" value="Unassembled WGS sequence"/>
</dbReference>
<protein>
    <recommendedName>
        <fullName evidence="3">Phage tail protein</fullName>
    </recommendedName>
</protein>
<name>A0A553JM59_SHEHA</name>
<dbReference type="InterPro" id="IPR009678">
    <property type="entry name" value="Phage_tail_completion_R"/>
</dbReference>
<dbReference type="OrthoDB" id="5816387at2"/>
<dbReference type="AlphaFoldDB" id="A0A553JM59"/>
<evidence type="ECO:0000313" key="1">
    <source>
        <dbReference type="EMBL" id="TRY13555.1"/>
    </source>
</evidence>
<sequence length="161" mass="17866">MSRKTQLQLITEFLLASLKPHIQANSIDAWQEHGTIVICNQDLGLEGYCIGKWKHTAVIHIQNFPHLKMNPYNLLALIAAYLIDSGWDRDTYDLADPDIDIDAESDDHTTVLIELELLDDLEIIPDVNGGIVFNGQKYSLDIAPVNVADTIDTLVNIGGDA</sequence>
<dbReference type="Pfam" id="PF06891">
    <property type="entry name" value="P2_Phage_GpR"/>
    <property type="match status" value="1"/>
</dbReference>
<dbReference type="EMBL" id="VKGK01000018">
    <property type="protein sequence ID" value="TRY13555.1"/>
    <property type="molecule type" value="Genomic_DNA"/>
</dbReference>
<keyword evidence="2" id="KW-1185">Reference proteome</keyword>
<organism evidence="1 2">
    <name type="scientific">Shewanella hanedai</name>
    <name type="common">Alteromonas hanedai</name>
    <dbReference type="NCBI Taxonomy" id="25"/>
    <lineage>
        <taxon>Bacteria</taxon>
        <taxon>Pseudomonadati</taxon>
        <taxon>Pseudomonadota</taxon>
        <taxon>Gammaproteobacteria</taxon>
        <taxon>Alteromonadales</taxon>
        <taxon>Shewanellaceae</taxon>
        <taxon>Shewanella</taxon>
    </lineage>
</organism>